<proteinExistence type="predicted"/>
<protein>
    <submittedName>
        <fullName evidence="2">Uncharacterized protein</fullName>
    </submittedName>
</protein>
<evidence type="ECO:0000256" key="1">
    <source>
        <dbReference type="SAM" id="MobiDB-lite"/>
    </source>
</evidence>
<organism evidence="2 3">
    <name type="scientific">Thiocapsa rosea</name>
    <dbReference type="NCBI Taxonomy" id="69360"/>
    <lineage>
        <taxon>Bacteria</taxon>
        <taxon>Pseudomonadati</taxon>
        <taxon>Pseudomonadota</taxon>
        <taxon>Gammaproteobacteria</taxon>
        <taxon>Chromatiales</taxon>
        <taxon>Chromatiaceae</taxon>
        <taxon>Thiocapsa</taxon>
    </lineage>
</organism>
<keyword evidence="3" id="KW-1185">Reference proteome</keyword>
<feature type="compositionally biased region" description="Pro residues" evidence="1">
    <location>
        <begin position="176"/>
        <end position="187"/>
    </location>
</feature>
<feature type="compositionally biased region" description="Basic and acidic residues" evidence="1">
    <location>
        <begin position="131"/>
        <end position="175"/>
    </location>
</feature>
<dbReference type="Proteomes" id="UP000274556">
    <property type="component" value="Unassembled WGS sequence"/>
</dbReference>
<feature type="region of interest" description="Disordered" evidence="1">
    <location>
        <begin position="1"/>
        <end position="187"/>
    </location>
</feature>
<dbReference type="EMBL" id="RBXL01000001">
    <property type="protein sequence ID" value="RKT47649.1"/>
    <property type="molecule type" value="Genomic_DNA"/>
</dbReference>
<name>A0A495VE86_9GAMM</name>
<feature type="compositionally biased region" description="Basic and acidic residues" evidence="1">
    <location>
        <begin position="41"/>
        <end position="75"/>
    </location>
</feature>
<sequence>MRTAGGPSRRRSATGTAPPRDAERRVYTPTRSVGASWAGSRRQDAGSRRQEAGSRKQEAGGRRQEAGGRRQEAGSRSRTRSHAPRGSVAGTLRVPAAGRCAPPAVRHGADPRPVPPRPATQSVGSTLPRGAWERVGRKQEAGGRRQEAGSRRQEAEGRKQEAGSRKQEAGSRRQEPPAPIPPKQVRQ</sequence>
<gene>
    <name evidence="2" type="ORF">BDD21_5253</name>
</gene>
<reference evidence="2 3" key="1">
    <citation type="submission" date="2018-10" db="EMBL/GenBank/DDBJ databases">
        <title>Genomic Encyclopedia of Archaeal and Bacterial Type Strains, Phase II (KMG-II): from individual species to whole genera.</title>
        <authorList>
            <person name="Goeker M."/>
        </authorList>
    </citation>
    <scope>NUCLEOTIDE SEQUENCE [LARGE SCALE GENOMIC DNA]</scope>
    <source>
        <strain evidence="2 3">DSM 235</strain>
    </source>
</reference>
<evidence type="ECO:0000313" key="3">
    <source>
        <dbReference type="Proteomes" id="UP000274556"/>
    </source>
</evidence>
<dbReference type="AlphaFoldDB" id="A0A495VE86"/>
<comment type="caution">
    <text evidence="2">The sequence shown here is derived from an EMBL/GenBank/DDBJ whole genome shotgun (WGS) entry which is preliminary data.</text>
</comment>
<accession>A0A495VE86</accession>
<evidence type="ECO:0000313" key="2">
    <source>
        <dbReference type="EMBL" id="RKT47649.1"/>
    </source>
</evidence>